<dbReference type="PANTHER" id="PTHR30618:SF6">
    <property type="entry name" value="NCS1 FAMILY NUCLEOBASE:CATION SYMPORTER-1"/>
    <property type="match status" value="1"/>
</dbReference>
<gene>
    <name evidence="7" type="ORF">HSBAA_51680</name>
</gene>
<evidence type="ECO:0000313" key="8">
    <source>
        <dbReference type="Proteomes" id="UP000320231"/>
    </source>
</evidence>
<accession>A0A455UCA7</accession>
<evidence type="ECO:0000256" key="3">
    <source>
        <dbReference type="ARBA" id="ARBA00022692"/>
    </source>
</evidence>
<organism evidence="7 8">
    <name type="scientific">Vreelandella sulfidaeris</name>
    <dbReference type="NCBI Taxonomy" id="115553"/>
    <lineage>
        <taxon>Bacteria</taxon>
        <taxon>Pseudomonadati</taxon>
        <taxon>Pseudomonadota</taxon>
        <taxon>Gammaproteobacteria</taxon>
        <taxon>Oceanospirillales</taxon>
        <taxon>Halomonadaceae</taxon>
        <taxon>Vreelandella</taxon>
    </lineage>
</organism>
<comment type="similarity">
    <text evidence="2">Belongs to the purine-cytosine permease (2.A.39) family.</text>
</comment>
<sequence length="203" mass="21933">MVCQPDTRRCYLLPAYEVLDSPASALVSNPLANRRANKTKESNDVSDLDIKHIDPTLYNEDLAPLKPQDRNWGAFEIFNVWSNDIQSLFGYTLAASLFLTYGLNGWAVMAAIILAGVIVMFLVNLSGKPSVKYGIPFPVMVRASMGVRGANLPAMLRAIVGIFWYGVQTYFASTAVTLLITAFVGAGSGSTFLGLSGVAGCRL</sequence>
<evidence type="ECO:0000256" key="6">
    <source>
        <dbReference type="SAM" id="Phobius"/>
    </source>
</evidence>
<proteinExistence type="inferred from homology"/>
<dbReference type="Pfam" id="PF02133">
    <property type="entry name" value="Transp_cyt_pur"/>
    <property type="match status" value="1"/>
</dbReference>
<keyword evidence="3 6" id="KW-0812">Transmembrane</keyword>
<keyword evidence="4 6" id="KW-1133">Transmembrane helix</keyword>
<dbReference type="InterPro" id="IPR001248">
    <property type="entry name" value="Pur-cyt_permease"/>
</dbReference>
<evidence type="ECO:0000256" key="2">
    <source>
        <dbReference type="ARBA" id="ARBA00008974"/>
    </source>
</evidence>
<evidence type="ECO:0000256" key="4">
    <source>
        <dbReference type="ARBA" id="ARBA00022989"/>
    </source>
</evidence>
<reference evidence="7 8" key="1">
    <citation type="journal article" date="2019" name="Microbiol. Resour. Announc.">
        <title>Complete Genome Sequence of Halomonas sulfidaeris Strain Esulfide1 Isolated from a Metal Sulfide Rock at a Depth of 2,200 Meters, Obtained Using Nanopore Sequencing.</title>
        <authorList>
            <person name="Saito M."/>
            <person name="Nishigata A."/>
            <person name="Galipon J."/>
            <person name="Arakawa K."/>
        </authorList>
    </citation>
    <scope>NUCLEOTIDE SEQUENCE [LARGE SCALE GENOMIC DNA]</scope>
    <source>
        <strain evidence="7 8">ATCC BAA-803</strain>
    </source>
</reference>
<evidence type="ECO:0000313" key="7">
    <source>
        <dbReference type="EMBL" id="BBI63862.1"/>
    </source>
</evidence>
<dbReference type="Proteomes" id="UP000320231">
    <property type="component" value="Chromosome"/>
</dbReference>
<keyword evidence="5 6" id="KW-0472">Membrane</keyword>
<dbReference type="GO" id="GO:0005886">
    <property type="term" value="C:plasma membrane"/>
    <property type="evidence" value="ECO:0007669"/>
    <property type="project" value="TreeGrafter"/>
</dbReference>
<evidence type="ECO:0000256" key="5">
    <source>
        <dbReference type="ARBA" id="ARBA00023136"/>
    </source>
</evidence>
<comment type="subcellular location">
    <subcellularLocation>
        <location evidence="1">Membrane</location>
        <topology evidence="1">Multi-pass membrane protein</topology>
    </subcellularLocation>
</comment>
<dbReference type="Gene3D" id="1.10.4160.10">
    <property type="entry name" value="Hydantoin permease"/>
    <property type="match status" value="1"/>
</dbReference>
<evidence type="ECO:0000256" key="1">
    <source>
        <dbReference type="ARBA" id="ARBA00004141"/>
    </source>
</evidence>
<protein>
    <recommendedName>
        <fullName evidence="9">Allantoin permease</fullName>
    </recommendedName>
</protein>
<feature type="transmembrane region" description="Helical" evidence="6">
    <location>
        <begin position="106"/>
        <end position="125"/>
    </location>
</feature>
<dbReference type="InterPro" id="IPR045225">
    <property type="entry name" value="Uracil/uridine/allantoin_perm"/>
</dbReference>
<feature type="transmembrane region" description="Helical" evidence="6">
    <location>
        <begin position="171"/>
        <end position="195"/>
    </location>
</feature>
<evidence type="ECO:0008006" key="9">
    <source>
        <dbReference type="Google" id="ProtNLM"/>
    </source>
</evidence>
<feature type="transmembrane region" description="Helical" evidence="6">
    <location>
        <begin position="146"/>
        <end position="165"/>
    </location>
</feature>
<dbReference type="GO" id="GO:0015205">
    <property type="term" value="F:nucleobase transmembrane transporter activity"/>
    <property type="evidence" value="ECO:0007669"/>
    <property type="project" value="TreeGrafter"/>
</dbReference>
<dbReference type="EMBL" id="AP019514">
    <property type="protein sequence ID" value="BBI63862.1"/>
    <property type="molecule type" value="Genomic_DNA"/>
</dbReference>
<dbReference type="PANTHER" id="PTHR30618">
    <property type="entry name" value="NCS1 FAMILY PURINE/PYRIMIDINE TRANSPORTER"/>
    <property type="match status" value="1"/>
</dbReference>
<dbReference type="KEGG" id="hsr:HSBAA_51680"/>
<dbReference type="AlphaFoldDB" id="A0A455UCA7"/>
<name>A0A455UCA7_9GAMM</name>